<dbReference type="GO" id="GO:0003677">
    <property type="term" value="F:DNA binding"/>
    <property type="evidence" value="ECO:0007669"/>
    <property type="project" value="InterPro"/>
</dbReference>
<evidence type="ECO:0000256" key="4">
    <source>
        <dbReference type="ARBA" id="ARBA00022691"/>
    </source>
</evidence>
<evidence type="ECO:0000259" key="7">
    <source>
        <dbReference type="Pfam" id="PF01555"/>
    </source>
</evidence>
<sequence>MGVLKDLEQVIGRAGAERSLVKPGHYRRVMCLESGSRQNASRREALRQADLPSQAASGQAASGQAAEAEIRSENILCLGDNLKLMKGLLEGTEAAEGGRSLRGKIQMIYIDPPFFSKSDYDAVLSVQGKNIRHKAYQDRWKAGMYGYLRQLTARLLCMKDLLAEDGLIFLHLDWHAVHYAKVIMDEIFGEKNFVNEIIWTYKSGGSTKKRFARKHDNILVYGKSGKYKFRALQEKSYNRGLKPYRFKGVEEFEDEIGWYTMVNMKDVWAIDMVGRTSGERTGYATQKPEQLIRRIMQCSTEEGDLVADFFCGSGTLPRVALETGRRFIACDAEELAVESTLGRLHEEMEEMGEDAPSLSVLSESKPGWESEGKLPPFDCEVEVTEGERTLLEDPPIQIRILSVKERRLGSRMDQGDAGFVRKMSRKDPLALVRSWSIDFQFDGTVFRPGVMAVRKGGGLETVFRLRQLPENSRIMMRVTDVLGHVVYRDLTKQIRQATGMPVKKEQMDV</sequence>
<dbReference type="RefSeq" id="WP_090469455.1">
    <property type="nucleotide sequence ID" value="NZ_FOWF01000005.1"/>
</dbReference>
<evidence type="ECO:0000256" key="3">
    <source>
        <dbReference type="ARBA" id="ARBA00022679"/>
    </source>
</evidence>
<dbReference type="OrthoDB" id="9800801at2"/>
<evidence type="ECO:0000256" key="2">
    <source>
        <dbReference type="ARBA" id="ARBA00022603"/>
    </source>
</evidence>
<dbReference type="SUPFAM" id="SSF53335">
    <property type="entry name" value="S-adenosyl-L-methionine-dependent methyltransferases"/>
    <property type="match status" value="1"/>
</dbReference>
<dbReference type="InterPro" id="IPR029063">
    <property type="entry name" value="SAM-dependent_MTases_sf"/>
</dbReference>
<proteinExistence type="inferred from homology"/>
<dbReference type="PROSITE" id="PS00092">
    <property type="entry name" value="N6_MTASE"/>
    <property type="match status" value="1"/>
</dbReference>
<keyword evidence="2 8" id="KW-0489">Methyltransferase</keyword>
<protein>
    <submittedName>
        <fullName evidence="8">DNA methylase</fullName>
    </submittedName>
</protein>
<dbReference type="Pfam" id="PF01555">
    <property type="entry name" value="N6_N4_Mtase"/>
    <property type="match status" value="1"/>
</dbReference>
<dbReference type="STRING" id="155865.SAMN05216515_10590"/>
<evidence type="ECO:0000256" key="5">
    <source>
        <dbReference type="ARBA" id="ARBA00022747"/>
    </source>
</evidence>
<reference evidence="8 9" key="1">
    <citation type="submission" date="2016-10" db="EMBL/GenBank/DDBJ databases">
        <authorList>
            <person name="de Groot N.N."/>
        </authorList>
    </citation>
    <scope>NUCLEOTIDE SEQUENCE [LARGE SCALE GENOMIC DNA]</scope>
    <source>
        <strain evidence="8 9">KHGC13</strain>
    </source>
</reference>
<dbReference type="GO" id="GO:0009307">
    <property type="term" value="P:DNA restriction-modification system"/>
    <property type="evidence" value="ECO:0007669"/>
    <property type="project" value="UniProtKB-KW"/>
</dbReference>
<dbReference type="EMBL" id="FPBT01000001">
    <property type="protein sequence ID" value="SFU30756.1"/>
    <property type="molecule type" value="Genomic_DNA"/>
</dbReference>
<feature type="region of interest" description="Disordered" evidence="6">
    <location>
        <begin position="39"/>
        <end position="62"/>
    </location>
</feature>
<evidence type="ECO:0000256" key="1">
    <source>
        <dbReference type="ARBA" id="ARBA00006594"/>
    </source>
</evidence>
<gene>
    <name evidence="8" type="ORF">SAMN05216508_101236</name>
</gene>
<accession>A0A1I7F3M8</accession>
<evidence type="ECO:0000256" key="6">
    <source>
        <dbReference type="SAM" id="MobiDB-lite"/>
    </source>
</evidence>
<comment type="similarity">
    <text evidence="1">Belongs to the N(4)/N(6)-methyltransferase family.</text>
</comment>
<dbReference type="Proteomes" id="UP000198817">
    <property type="component" value="Unassembled WGS sequence"/>
</dbReference>
<keyword evidence="5" id="KW-0680">Restriction system</keyword>
<dbReference type="GO" id="GO:0008170">
    <property type="term" value="F:N-methyltransferase activity"/>
    <property type="evidence" value="ECO:0007669"/>
    <property type="project" value="InterPro"/>
</dbReference>
<dbReference type="Gene3D" id="3.40.50.150">
    <property type="entry name" value="Vaccinia Virus protein VP39"/>
    <property type="match status" value="1"/>
</dbReference>
<keyword evidence="9" id="KW-1185">Reference proteome</keyword>
<organism evidence="8 9">
    <name type="scientific">Eubacterium pyruvativorans</name>
    <dbReference type="NCBI Taxonomy" id="155865"/>
    <lineage>
        <taxon>Bacteria</taxon>
        <taxon>Bacillati</taxon>
        <taxon>Bacillota</taxon>
        <taxon>Clostridia</taxon>
        <taxon>Eubacteriales</taxon>
        <taxon>Eubacteriaceae</taxon>
        <taxon>Eubacterium</taxon>
    </lineage>
</organism>
<name>A0A1I7F3M8_9FIRM</name>
<dbReference type="PRINTS" id="PR00506">
    <property type="entry name" value="D21N6MTFRASE"/>
</dbReference>
<evidence type="ECO:0000313" key="9">
    <source>
        <dbReference type="Proteomes" id="UP000198817"/>
    </source>
</evidence>
<keyword evidence="3" id="KW-0808">Transferase</keyword>
<dbReference type="InterPro" id="IPR002052">
    <property type="entry name" value="DNA_methylase_N6_adenine_CS"/>
</dbReference>
<feature type="domain" description="DNA methylase N-4/N-6" evidence="7">
    <location>
        <begin position="105"/>
        <end position="338"/>
    </location>
</feature>
<dbReference type="InterPro" id="IPR002295">
    <property type="entry name" value="N4/N6-MTase_EcoPI_Mod-like"/>
</dbReference>
<dbReference type="GO" id="GO:0032259">
    <property type="term" value="P:methylation"/>
    <property type="evidence" value="ECO:0007669"/>
    <property type="project" value="UniProtKB-KW"/>
</dbReference>
<feature type="region of interest" description="Disordered" evidence="6">
    <location>
        <begin position="352"/>
        <end position="375"/>
    </location>
</feature>
<dbReference type="AlphaFoldDB" id="A0A1I7F3M8"/>
<dbReference type="InterPro" id="IPR002941">
    <property type="entry name" value="DNA_methylase_N4/N6"/>
</dbReference>
<feature type="compositionally biased region" description="Low complexity" evidence="6">
    <location>
        <begin position="53"/>
        <end position="62"/>
    </location>
</feature>
<keyword evidence="4" id="KW-0949">S-adenosyl-L-methionine</keyword>
<evidence type="ECO:0000313" key="8">
    <source>
        <dbReference type="EMBL" id="SFU30756.1"/>
    </source>
</evidence>